<dbReference type="RefSeq" id="WP_377802355.1">
    <property type="nucleotide sequence ID" value="NZ_JBHSLN010000021.1"/>
</dbReference>
<gene>
    <name evidence="2" type="ORF">ACFPK8_07890</name>
</gene>
<protein>
    <submittedName>
        <fullName evidence="2">GNAT family N-acetyltransferase</fullName>
    </submittedName>
</protein>
<dbReference type="CDD" id="cd04301">
    <property type="entry name" value="NAT_SF"/>
    <property type="match status" value="1"/>
</dbReference>
<keyword evidence="3" id="KW-1185">Reference proteome</keyword>
<dbReference type="Proteomes" id="UP001595937">
    <property type="component" value="Unassembled WGS sequence"/>
</dbReference>
<dbReference type="Gene3D" id="3.40.630.30">
    <property type="match status" value="1"/>
</dbReference>
<dbReference type="SUPFAM" id="SSF55729">
    <property type="entry name" value="Acyl-CoA N-acyltransferases (Nat)"/>
    <property type="match status" value="1"/>
</dbReference>
<evidence type="ECO:0000313" key="2">
    <source>
        <dbReference type="EMBL" id="MFC5297430.1"/>
    </source>
</evidence>
<reference evidence="3" key="1">
    <citation type="journal article" date="2019" name="Int. J. Syst. Evol. Microbiol.">
        <title>The Global Catalogue of Microorganisms (GCM) 10K type strain sequencing project: providing services to taxonomists for standard genome sequencing and annotation.</title>
        <authorList>
            <consortium name="The Broad Institute Genomics Platform"/>
            <consortium name="The Broad Institute Genome Sequencing Center for Infectious Disease"/>
            <person name="Wu L."/>
            <person name="Ma J."/>
        </authorList>
    </citation>
    <scope>NUCLEOTIDE SEQUENCE [LARGE SCALE GENOMIC DNA]</scope>
    <source>
        <strain evidence="3">CGMCC 1.16455</strain>
    </source>
</reference>
<comment type="caution">
    <text evidence="2">The sequence shown here is derived from an EMBL/GenBank/DDBJ whole genome shotgun (WGS) entry which is preliminary data.</text>
</comment>
<dbReference type="InterPro" id="IPR000182">
    <property type="entry name" value="GNAT_dom"/>
</dbReference>
<dbReference type="EMBL" id="JBHSLN010000021">
    <property type="protein sequence ID" value="MFC5297430.1"/>
    <property type="molecule type" value="Genomic_DNA"/>
</dbReference>
<accession>A0ABW0FGG5</accession>
<name>A0ABW0FGG5_9MICO</name>
<dbReference type="PROSITE" id="PS51186">
    <property type="entry name" value="GNAT"/>
    <property type="match status" value="1"/>
</dbReference>
<proteinExistence type="predicted"/>
<organism evidence="2 3">
    <name type="scientific">Brachybacterium tyrofermentans</name>
    <dbReference type="NCBI Taxonomy" id="47848"/>
    <lineage>
        <taxon>Bacteria</taxon>
        <taxon>Bacillati</taxon>
        <taxon>Actinomycetota</taxon>
        <taxon>Actinomycetes</taxon>
        <taxon>Micrococcales</taxon>
        <taxon>Dermabacteraceae</taxon>
        <taxon>Brachybacterium</taxon>
    </lineage>
</organism>
<dbReference type="Pfam" id="PF00583">
    <property type="entry name" value="Acetyltransf_1"/>
    <property type="match status" value="1"/>
</dbReference>
<evidence type="ECO:0000259" key="1">
    <source>
        <dbReference type="PROSITE" id="PS51186"/>
    </source>
</evidence>
<feature type="domain" description="N-acetyltransferase" evidence="1">
    <location>
        <begin position="9"/>
        <end position="170"/>
    </location>
</feature>
<dbReference type="InterPro" id="IPR016181">
    <property type="entry name" value="Acyl_CoA_acyltransferase"/>
</dbReference>
<evidence type="ECO:0000313" key="3">
    <source>
        <dbReference type="Proteomes" id="UP001595937"/>
    </source>
</evidence>
<sequence>MSGMQPCDVVLRPCTATDLPALEDWAPTGNSRTHAMRFSHQEAGDSTYYLATCRQDPDTFVGSCEIRWTGCAASEVPRCPEVNGLQVWPEVLRSQGIGTRMLGLLEEEARARGHHELGLGVDDSGPKRLYLRLGYVDTGHDYLDRYTWIDDAHQVHHVADPARWLMKPLDGESPESTRS</sequence>